<dbReference type="STRING" id="361279.SAMN05421663_10329"/>
<evidence type="ECO:0000259" key="9">
    <source>
        <dbReference type="Pfam" id="PF02811"/>
    </source>
</evidence>
<feature type="domain" description="PHP" evidence="9">
    <location>
        <begin position="4"/>
        <end position="216"/>
    </location>
</feature>
<dbReference type="GO" id="GO:0000105">
    <property type="term" value="P:L-histidine biosynthetic process"/>
    <property type="evidence" value="ECO:0007669"/>
    <property type="project" value="UniProtKB-UniRule"/>
</dbReference>
<evidence type="ECO:0000256" key="7">
    <source>
        <dbReference type="ARBA" id="ARBA00049158"/>
    </source>
</evidence>
<evidence type="ECO:0000256" key="4">
    <source>
        <dbReference type="ARBA" id="ARBA00022605"/>
    </source>
</evidence>
<keyword evidence="6 8" id="KW-0368">Histidine biosynthesis</keyword>
<proteinExistence type="inferred from homology"/>
<dbReference type="OrthoDB" id="9775255at2"/>
<reference evidence="11" key="1">
    <citation type="submission" date="2016-10" db="EMBL/GenBank/DDBJ databases">
        <authorList>
            <person name="Varghese N."/>
            <person name="Submissions S."/>
        </authorList>
    </citation>
    <scope>NUCLEOTIDE SEQUENCE [LARGE SCALE GENOMIC DNA]</scope>
    <source>
        <strain evidence="11">DSM 21620</strain>
    </source>
</reference>
<comment type="similarity">
    <text evidence="2 8">Belongs to the PHP hydrolase family. HisK subfamily.</text>
</comment>
<dbReference type="PANTHER" id="PTHR21039">
    <property type="entry name" value="HISTIDINOL PHOSPHATASE-RELATED"/>
    <property type="match status" value="1"/>
</dbReference>
<protein>
    <recommendedName>
        <fullName evidence="3 8">Histidinol-phosphatase</fullName>
        <shortName evidence="8">HolPase</shortName>
        <ecNumber evidence="3 8">3.1.3.15</ecNumber>
    </recommendedName>
</protein>
<evidence type="ECO:0000256" key="6">
    <source>
        <dbReference type="ARBA" id="ARBA00023102"/>
    </source>
</evidence>
<dbReference type="EC" id="3.1.3.15" evidence="3 8"/>
<dbReference type="InterPro" id="IPR010140">
    <property type="entry name" value="Histidinol_P_phosphatase_HisJ"/>
</dbReference>
<dbReference type="Pfam" id="PF02811">
    <property type="entry name" value="PHP"/>
    <property type="match status" value="1"/>
</dbReference>
<accession>A0A1G6MQA8</accession>
<dbReference type="Gene3D" id="3.20.20.140">
    <property type="entry name" value="Metal-dependent hydrolases"/>
    <property type="match status" value="1"/>
</dbReference>
<evidence type="ECO:0000313" key="11">
    <source>
        <dbReference type="Proteomes" id="UP000198666"/>
    </source>
</evidence>
<dbReference type="AlphaFoldDB" id="A0A1G6MQA8"/>
<evidence type="ECO:0000256" key="2">
    <source>
        <dbReference type="ARBA" id="ARBA00009152"/>
    </source>
</evidence>
<dbReference type="CDD" id="cd12110">
    <property type="entry name" value="PHP_HisPPase_Hisj_like"/>
    <property type="match status" value="1"/>
</dbReference>
<dbReference type="GO" id="GO:0004401">
    <property type="term" value="F:histidinol-phosphatase activity"/>
    <property type="evidence" value="ECO:0007669"/>
    <property type="project" value="UniProtKB-UniRule"/>
</dbReference>
<evidence type="ECO:0000313" key="10">
    <source>
        <dbReference type="EMBL" id="SDC57710.1"/>
    </source>
</evidence>
<gene>
    <name evidence="10" type="ORF">SAMN05421663_10329</name>
</gene>
<dbReference type="SUPFAM" id="SSF89550">
    <property type="entry name" value="PHP domain-like"/>
    <property type="match status" value="1"/>
</dbReference>
<evidence type="ECO:0000256" key="1">
    <source>
        <dbReference type="ARBA" id="ARBA00004970"/>
    </source>
</evidence>
<dbReference type="GO" id="GO:0005737">
    <property type="term" value="C:cytoplasm"/>
    <property type="evidence" value="ECO:0007669"/>
    <property type="project" value="TreeGrafter"/>
</dbReference>
<dbReference type="Proteomes" id="UP000198666">
    <property type="component" value="Unassembled WGS sequence"/>
</dbReference>
<dbReference type="RefSeq" id="WP_093726445.1">
    <property type="nucleotide sequence ID" value="NZ_FMZB01000003.1"/>
</dbReference>
<comment type="catalytic activity">
    <reaction evidence="7 8">
        <text>L-histidinol phosphate + H2O = L-histidinol + phosphate</text>
        <dbReference type="Rhea" id="RHEA:14465"/>
        <dbReference type="ChEBI" id="CHEBI:15377"/>
        <dbReference type="ChEBI" id="CHEBI:43474"/>
        <dbReference type="ChEBI" id="CHEBI:57699"/>
        <dbReference type="ChEBI" id="CHEBI:57980"/>
        <dbReference type="EC" id="3.1.3.15"/>
    </reaction>
</comment>
<keyword evidence="4 8" id="KW-0028">Amino-acid biosynthesis</keyword>
<evidence type="ECO:0000256" key="8">
    <source>
        <dbReference type="RuleBase" id="RU366003"/>
    </source>
</evidence>
<comment type="pathway">
    <text evidence="1 8">Amino-acid biosynthesis; L-histidine biosynthesis; L-histidine from 5-phospho-alpha-D-ribose 1-diphosphate: step 8/9.</text>
</comment>
<evidence type="ECO:0000256" key="3">
    <source>
        <dbReference type="ARBA" id="ARBA00013085"/>
    </source>
</evidence>
<dbReference type="InterPro" id="IPR016195">
    <property type="entry name" value="Pol/histidinol_Pase-like"/>
</dbReference>
<evidence type="ECO:0000256" key="5">
    <source>
        <dbReference type="ARBA" id="ARBA00022801"/>
    </source>
</evidence>
<dbReference type="InterPro" id="IPR004013">
    <property type="entry name" value="PHP_dom"/>
</dbReference>
<keyword evidence="11" id="KW-1185">Reference proteome</keyword>
<sequence length="275" mass="30870">MPGDFHVHTQYCQHGADDKMEAYVLQAIEKGLTHLSFTEHAPLPENFTDPAPKRDSTMDRDKVETYLSEGKALQKQYKEDLQINIGFEVDYIKGFERETQTFLDTYGPEMDDGILSVHMLQAPDKTFFCIDYSEEEFGRAAAAFGGLEPLYTAYYDSLQASVAAELGRFKPKRIGHITLIQKFQLAYPQPVDFSKEQTKLLELIKKQGYGLDINTAGLFKPLCKETYPPVKLIDYAKQLGIPLVPGSDSHTATGIGKGFDELSAYPSQLPQPLNI</sequence>
<dbReference type="UniPathway" id="UPA00031">
    <property type="reaction ID" value="UER00013"/>
</dbReference>
<dbReference type="NCBIfam" id="NF005996">
    <property type="entry name" value="PRK08123.1"/>
    <property type="match status" value="1"/>
</dbReference>
<dbReference type="EMBL" id="FMZB01000003">
    <property type="protein sequence ID" value="SDC57710.1"/>
    <property type="molecule type" value="Genomic_DNA"/>
</dbReference>
<keyword evidence="5 8" id="KW-0378">Hydrolase</keyword>
<dbReference type="PANTHER" id="PTHR21039:SF0">
    <property type="entry name" value="HISTIDINOL-PHOSPHATASE"/>
    <property type="match status" value="1"/>
</dbReference>
<dbReference type="NCBIfam" id="TIGR01856">
    <property type="entry name" value="hisJ_fam"/>
    <property type="match status" value="1"/>
</dbReference>
<organism evidence="10 11">
    <name type="scientific">Terribacillus halophilus</name>
    <dbReference type="NCBI Taxonomy" id="361279"/>
    <lineage>
        <taxon>Bacteria</taxon>
        <taxon>Bacillati</taxon>
        <taxon>Bacillota</taxon>
        <taxon>Bacilli</taxon>
        <taxon>Bacillales</taxon>
        <taxon>Bacillaceae</taxon>
        <taxon>Terribacillus</taxon>
    </lineage>
</organism>
<name>A0A1G6MQA8_9BACI</name>